<dbReference type="Gene3D" id="3.20.20.210">
    <property type="match status" value="1"/>
</dbReference>
<evidence type="ECO:0000259" key="1">
    <source>
        <dbReference type="Pfam" id="PF01208"/>
    </source>
</evidence>
<dbReference type="GO" id="GO:0006779">
    <property type="term" value="P:porphyrin-containing compound biosynthetic process"/>
    <property type="evidence" value="ECO:0007669"/>
    <property type="project" value="InterPro"/>
</dbReference>
<dbReference type="GO" id="GO:0008168">
    <property type="term" value="F:methyltransferase activity"/>
    <property type="evidence" value="ECO:0007669"/>
    <property type="project" value="UniProtKB-KW"/>
</dbReference>
<dbReference type="SUPFAM" id="SSF51726">
    <property type="entry name" value="UROD/MetE-like"/>
    <property type="match status" value="1"/>
</dbReference>
<organism evidence="2">
    <name type="scientific">Candidatus Atribacter allofermentans</name>
    <dbReference type="NCBI Taxonomy" id="1852833"/>
    <lineage>
        <taxon>Bacteria</taxon>
        <taxon>Pseudomonadati</taxon>
        <taxon>Atribacterota</taxon>
        <taxon>Atribacteria</taxon>
        <taxon>Atribacterales</taxon>
        <taxon>Atribacteraceae</taxon>
        <taxon>Atribacter</taxon>
    </lineage>
</organism>
<protein>
    <submittedName>
        <fullName evidence="2">Methylcobalamin:coenzyme M methyltransferase</fullName>
    </submittedName>
</protein>
<dbReference type="EMBL" id="MWBQ01000118">
    <property type="protein sequence ID" value="OQA56437.1"/>
    <property type="molecule type" value="Genomic_DNA"/>
</dbReference>
<comment type="caution">
    <text evidence="2">The sequence shown here is derived from an EMBL/GenBank/DDBJ whole genome shotgun (WGS) entry which is preliminary data.</text>
</comment>
<dbReference type="Pfam" id="PF01208">
    <property type="entry name" value="URO-D"/>
    <property type="match status" value="1"/>
</dbReference>
<proteinExistence type="predicted"/>
<evidence type="ECO:0000313" key="2">
    <source>
        <dbReference type="EMBL" id="OQA56437.1"/>
    </source>
</evidence>
<sequence length="421" mass="47666">MTSRERVLAAINHQTPDKVPLDLGSTLISGIHVSSLHKLKVSLGLIKDNEPVKVYDPFQMLGEVDDDLRDVLGIDTVPLPSIKNFFGFKNENWKPWTFFDGTPVLVPEKFNIMPESNGDILQYPEGDRSVPASMRMPKDGFYHDSIIRQKPIVDESKLKVEDQVEEYSIMGDEDLACYEKEAKRLYEETDRAVVFGGVPGTNLGDIALVPGPGMKNPQGIRDVEEWYVSLMTRKDFLKEVFSQMTEIGLKNLKLMYEAVGERIQVIVLSGTDFGSQNCPFISPALYRELFKPYHKAMNEWIHQNTQWKVFIHTCGSVFDLLPDLKEAGFDILNPVQVSAAKMDPKELKEHFGSDFTFWGGGVNPQSTLPFGSPEDVRQEVRYLINTFKPNGGFVFANVHNIQAKIPVENLLAFFETLQENR</sequence>
<keyword evidence="2" id="KW-0808">Transferase</keyword>
<dbReference type="GO" id="GO:0032259">
    <property type="term" value="P:methylation"/>
    <property type="evidence" value="ECO:0007669"/>
    <property type="project" value="UniProtKB-KW"/>
</dbReference>
<accession>A0A1V5SPK9</accession>
<dbReference type="Proteomes" id="UP000485569">
    <property type="component" value="Unassembled WGS sequence"/>
</dbReference>
<dbReference type="GO" id="GO:0004853">
    <property type="term" value="F:uroporphyrinogen decarboxylase activity"/>
    <property type="evidence" value="ECO:0007669"/>
    <property type="project" value="InterPro"/>
</dbReference>
<dbReference type="InterPro" id="IPR038071">
    <property type="entry name" value="UROD/MetE-like_sf"/>
</dbReference>
<dbReference type="PANTHER" id="PTHR47099:SF1">
    <property type="entry name" value="METHYLCOBAMIDE:COM METHYLTRANSFERASE MTBA"/>
    <property type="match status" value="1"/>
</dbReference>
<keyword evidence="2" id="KW-0489">Methyltransferase</keyword>
<gene>
    <name evidence="2" type="ORF">BWY41_01500</name>
</gene>
<dbReference type="InterPro" id="IPR052024">
    <property type="entry name" value="Methanogen_methyltrans"/>
</dbReference>
<feature type="domain" description="Uroporphyrinogen decarboxylase (URO-D)" evidence="1">
    <location>
        <begin position="219"/>
        <end position="419"/>
    </location>
</feature>
<dbReference type="AlphaFoldDB" id="A0A1V5SPK9"/>
<reference evidence="2" key="1">
    <citation type="submission" date="2017-02" db="EMBL/GenBank/DDBJ databases">
        <title>Delving into the versatile metabolic prowess of the omnipresent phylum Bacteroidetes.</title>
        <authorList>
            <person name="Nobu M.K."/>
            <person name="Mei R."/>
            <person name="Narihiro T."/>
            <person name="Kuroda K."/>
            <person name="Liu W.-T."/>
        </authorList>
    </citation>
    <scope>NUCLEOTIDE SEQUENCE</scope>
    <source>
        <strain evidence="2">ADurb.Bin276</strain>
    </source>
</reference>
<dbReference type="InterPro" id="IPR000257">
    <property type="entry name" value="Uroporphyrinogen_deCOase"/>
</dbReference>
<name>A0A1V5SPK9_9BACT</name>
<dbReference type="PANTHER" id="PTHR47099">
    <property type="entry name" value="METHYLCOBAMIDE:COM METHYLTRANSFERASE MTBA"/>
    <property type="match status" value="1"/>
</dbReference>